<evidence type="ECO:0000256" key="1">
    <source>
        <dbReference type="ARBA" id="ARBA00006479"/>
    </source>
</evidence>
<dbReference type="PANTHER" id="PTHR18964">
    <property type="entry name" value="ROK (REPRESSOR, ORF, KINASE) FAMILY"/>
    <property type="match status" value="1"/>
</dbReference>
<dbReference type="Pfam" id="PF00480">
    <property type="entry name" value="ROK"/>
    <property type="match status" value="1"/>
</dbReference>
<gene>
    <name evidence="2" type="ORF">ACFSE6_08030</name>
</gene>
<dbReference type="EMBL" id="JBHUEE010000003">
    <property type="protein sequence ID" value="MFD1717779.1"/>
    <property type="molecule type" value="Genomic_DNA"/>
</dbReference>
<proteinExistence type="inferred from homology"/>
<dbReference type="Gene3D" id="3.30.420.40">
    <property type="match status" value="2"/>
</dbReference>
<protein>
    <submittedName>
        <fullName evidence="2">ROK family protein</fullName>
    </submittedName>
</protein>
<organism evidence="2 3">
    <name type="scientific">Georgenia deserti</name>
    <dbReference type="NCBI Taxonomy" id="2093781"/>
    <lineage>
        <taxon>Bacteria</taxon>
        <taxon>Bacillati</taxon>
        <taxon>Actinomycetota</taxon>
        <taxon>Actinomycetes</taxon>
        <taxon>Micrococcales</taxon>
        <taxon>Bogoriellaceae</taxon>
        <taxon>Georgenia</taxon>
    </lineage>
</organism>
<reference evidence="3" key="1">
    <citation type="journal article" date="2019" name="Int. J. Syst. Evol. Microbiol.">
        <title>The Global Catalogue of Microorganisms (GCM) 10K type strain sequencing project: providing services to taxonomists for standard genome sequencing and annotation.</title>
        <authorList>
            <consortium name="The Broad Institute Genomics Platform"/>
            <consortium name="The Broad Institute Genome Sequencing Center for Infectious Disease"/>
            <person name="Wu L."/>
            <person name="Ma J."/>
        </authorList>
    </citation>
    <scope>NUCLEOTIDE SEQUENCE [LARGE SCALE GENOMIC DNA]</scope>
    <source>
        <strain evidence="3">JCM 17130</strain>
    </source>
</reference>
<accession>A0ABW4L6W6</accession>
<dbReference type="InterPro" id="IPR000600">
    <property type="entry name" value="ROK"/>
</dbReference>
<sequence>MTGPIAVVDVGGTDTKTGIVLPDGGLTEVRSVPTPSAPDAAEGVLRLAAEHVTRARANHPDLTAVGMVVPGIVDDATGTAVYSANLNWRDVPFAELLTRRAGLPAAVGHDVTAAGLAERRLGAGLGVDDLAVLVLGTGVAAALVSGGRAVRGGGYAGEVGHSPVGLAGERCRCGARGCVETLAGGGAITRRYAARTGRAVPGVREVLAAAEAGDPDAAEVWREATDTLALLIAQLAATLAPELVILGGGLARAGTALLDPVADRLGTLLSVPRRPELRLTALGAEAGLRGAGLLAAGERP</sequence>
<dbReference type="PANTHER" id="PTHR18964:SF149">
    <property type="entry name" value="BIFUNCTIONAL UDP-N-ACETYLGLUCOSAMINE 2-EPIMERASE_N-ACETYLMANNOSAMINE KINASE"/>
    <property type="match status" value="1"/>
</dbReference>
<dbReference type="Proteomes" id="UP001597277">
    <property type="component" value="Unassembled WGS sequence"/>
</dbReference>
<dbReference type="InterPro" id="IPR043129">
    <property type="entry name" value="ATPase_NBD"/>
</dbReference>
<dbReference type="SUPFAM" id="SSF53067">
    <property type="entry name" value="Actin-like ATPase domain"/>
    <property type="match status" value="1"/>
</dbReference>
<evidence type="ECO:0000313" key="3">
    <source>
        <dbReference type="Proteomes" id="UP001597277"/>
    </source>
</evidence>
<name>A0ABW4L6W6_9MICO</name>
<comment type="caution">
    <text evidence="2">The sequence shown here is derived from an EMBL/GenBank/DDBJ whole genome shotgun (WGS) entry which is preliminary data.</text>
</comment>
<comment type="similarity">
    <text evidence="1">Belongs to the ROK (NagC/XylR) family.</text>
</comment>
<keyword evidence="3" id="KW-1185">Reference proteome</keyword>
<dbReference type="RefSeq" id="WP_388004744.1">
    <property type="nucleotide sequence ID" value="NZ_JBHUEE010000003.1"/>
</dbReference>
<evidence type="ECO:0000313" key="2">
    <source>
        <dbReference type="EMBL" id="MFD1717779.1"/>
    </source>
</evidence>